<name>A0ABW0R9W7_9BACL</name>
<gene>
    <name evidence="2" type="ORF">ACFPOH_04755</name>
</gene>
<feature type="transmembrane region" description="Helical" evidence="1">
    <location>
        <begin position="53"/>
        <end position="74"/>
    </location>
</feature>
<proteinExistence type="predicted"/>
<keyword evidence="1" id="KW-1133">Transmembrane helix</keyword>
<dbReference type="EMBL" id="JBHSNQ010000048">
    <property type="protein sequence ID" value="MFC5541086.1"/>
    <property type="molecule type" value="Genomic_DNA"/>
</dbReference>
<protein>
    <submittedName>
        <fullName evidence="2">Uncharacterized protein</fullName>
    </submittedName>
</protein>
<accession>A0ABW0R9W7</accession>
<evidence type="ECO:0000256" key="1">
    <source>
        <dbReference type="SAM" id="Phobius"/>
    </source>
</evidence>
<keyword evidence="1" id="KW-0812">Transmembrane</keyword>
<dbReference type="Proteomes" id="UP001595978">
    <property type="component" value="Unassembled WGS sequence"/>
</dbReference>
<evidence type="ECO:0000313" key="2">
    <source>
        <dbReference type="EMBL" id="MFC5541086.1"/>
    </source>
</evidence>
<dbReference type="RefSeq" id="WP_390308949.1">
    <property type="nucleotide sequence ID" value="NZ_JBHSNQ010000048.1"/>
</dbReference>
<reference evidence="3" key="1">
    <citation type="journal article" date="2019" name="Int. J. Syst. Evol. Microbiol.">
        <title>The Global Catalogue of Microorganisms (GCM) 10K type strain sequencing project: providing services to taxonomists for standard genome sequencing and annotation.</title>
        <authorList>
            <consortium name="The Broad Institute Genomics Platform"/>
            <consortium name="The Broad Institute Genome Sequencing Center for Infectious Disease"/>
            <person name="Wu L."/>
            <person name="Ma J."/>
        </authorList>
    </citation>
    <scope>NUCLEOTIDE SEQUENCE [LARGE SCALE GENOMIC DNA]</scope>
    <source>
        <strain evidence="3">CCUG 56331</strain>
    </source>
</reference>
<comment type="caution">
    <text evidence="2">The sequence shown here is derived from an EMBL/GenBank/DDBJ whole genome shotgun (WGS) entry which is preliminary data.</text>
</comment>
<organism evidence="2 3">
    <name type="scientific">Ureibacillus suwonensis</name>
    <dbReference type="NCBI Taxonomy" id="313007"/>
    <lineage>
        <taxon>Bacteria</taxon>
        <taxon>Bacillati</taxon>
        <taxon>Bacillota</taxon>
        <taxon>Bacilli</taxon>
        <taxon>Bacillales</taxon>
        <taxon>Caryophanaceae</taxon>
        <taxon>Ureibacillus</taxon>
    </lineage>
</organism>
<evidence type="ECO:0000313" key="3">
    <source>
        <dbReference type="Proteomes" id="UP001595978"/>
    </source>
</evidence>
<keyword evidence="1" id="KW-0472">Membrane</keyword>
<sequence length="398" mass="45028">MNHEHWDEERIEKLLSKVPKIHDTRSKEEVLERLKKDGVFDEEPPKKSPRINLLPWMIAACAVLFIAILIPSLMKKDSTADEASTANDSSGEDMGILGVPDNLEEQEKFVNVMTVGTDNRTAVYPDQTEGNTLFRIGLASKDADSIPVTIVIPNEKILEDFGKNDPSQVEMYKVYAPRLNEQALGFIDYHPYEGEITEKNGKVIHVLPENHPYDVASAALSTYFATLSDTFSSYSEVEFADQNHQPKILKEVGKEYSLQITKETTQYSYFKYVQEDGSAFLAPNFRETFPNVEKAMEALKVNTNDVYQSVILPNVDYSVSVEKDLVKITFKEPLDLFNYNQVEAMQMIEGMLLTAAGFNKAVQFENIVQSEWEGFDFSKPLPIPVGPNKLPYTVLENE</sequence>
<keyword evidence="3" id="KW-1185">Reference proteome</keyword>